<dbReference type="PANTHER" id="PTHR11941">
    <property type="entry name" value="ENOYL-COA HYDRATASE-RELATED"/>
    <property type="match status" value="1"/>
</dbReference>
<dbReference type="RefSeq" id="WP_003806257.1">
    <property type="nucleotide sequence ID" value="NZ_BAEG01000116.1"/>
</dbReference>
<proteinExistence type="predicted"/>
<dbReference type="OrthoDB" id="8452484at2"/>
<gene>
    <name evidence="1" type="primary">crt</name>
    <name evidence="1" type="ORF">ARGLB_116_00290</name>
</gene>
<dbReference type="GO" id="GO:0006635">
    <property type="term" value="P:fatty acid beta-oxidation"/>
    <property type="evidence" value="ECO:0007669"/>
    <property type="project" value="TreeGrafter"/>
</dbReference>
<evidence type="ECO:0000313" key="2">
    <source>
        <dbReference type="Proteomes" id="UP000003828"/>
    </source>
</evidence>
<reference evidence="1 2" key="1">
    <citation type="submission" date="2011-12" db="EMBL/GenBank/DDBJ databases">
        <title>Whole genome shotgun sequence of Arthrobacter globiformis NBRC 12137.</title>
        <authorList>
            <person name="Miyazawa S."/>
            <person name="Hosoyama A."/>
            <person name="Tsuchikane K."/>
            <person name="Katsumata H."/>
            <person name="Yamazaki S."/>
            <person name="Fujita N."/>
        </authorList>
    </citation>
    <scope>NUCLEOTIDE SEQUENCE [LARGE SCALE GENOMIC DNA]</scope>
    <source>
        <strain evidence="1 2">NBRC 12137</strain>
    </source>
</reference>
<dbReference type="Pfam" id="PF00378">
    <property type="entry name" value="ECH_1"/>
    <property type="match status" value="1"/>
</dbReference>
<dbReference type="AlphaFoldDB" id="H0QTY6"/>
<dbReference type="Gene3D" id="3.90.226.10">
    <property type="entry name" value="2-enoyl-CoA Hydratase, Chain A, domain 1"/>
    <property type="match status" value="1"/>
</dbReference>
<organism evidence="1 2">
    <name type="scientific">Arthrobacter globiformis (strain ATCC 8010 / DSM 20124 / JCM 1332 / NBRC 12137 / NCIMB 8907 / NRRL B-2979 / 168)</name>
    <dbReference type="NCBI Taxonomy" id="1077972"/>
    <lineage>
        <taxon>Bacteria</taxon>
        <taxon>Bacillati</taxon>
        <taxon>Actinomycetota</taxon>
        <taxon>Actinomycetes</taxon>
        <taxon>Micrococcales</taxon>
        <taxon>Micrococcaceae</taxon>
        <taxon>Arthrobacter</taxon>
    </lineage>
</organism>
<protein>
    <submittedName>
        <fullName evidence="1">3-hydroxybutyryl-CoA dehydratase</fullName>
    </submittedName>
</protein>
<dbReference type="PANTHER" id="PTHR11941:SF54">
    <property type="entry name" value="ENOYL-COA HYDRATASE, MITOCHONDRIAL"/>
    <property type="match status" value="1"/>
</dbReference>
<sequence length="255" mass="27522">MSQDVVFEQTGSTATITLNRPDKLNAWTEAMRSELIGHLEGLKGNEDVRTVILTGSGRAFCAGQDLAETASMNPEDHASAEAWIDGFDRLYRAVRDLDQITIAAVNGVAAGSGFQYALLADLRVGDSKVRMGQPEVLSGIPSITGIWAMWSILGKSKTSQFVLTGELVDAAEAQRLGLLNYLADDGGVLAYAQDLAARLSLLPPGAVRLTKNRLRSLEDDDLSDAMAEAKRVHREAYGTGEPQREMARFLAGRGR</sequence>
<keyword evidence="2" id="KW-1185">Reference proteome</keyword>
<evidence type="ECO:0000313" key="1">
    <source>
        <dbReference type="EMBL" id="GAB16287.1"/>
    </source>
</evidence>
<dbReference type="Proteomes" id="UP000003828">
    <property type="component" value="Unassembled WGS sequence"/>
</dbReference>
<dbReference type="CDD" id="cd06558">
    <property type="entry name" value="crotonase-like"/>
    <property type="match status" value="1"/>
</dbReference>
<comment type="caution">
    <text evidence="1">The sequence shown here is derived from an EMBL/GenBank/DDBJ whole genome shotgun (WGS) entry which is preliminary data.</text>
</comment>
<dbReference type="GO" id="GO:0003824">
    <property type="term" value="F:catalytic activity"/>
    <property type="evidence" value="ECO:0007669"/>
    <property type="project" value="UniProtKB-ARBA"/>
</dbReference>
<dbReference type="SUPFAM" id="SSF52096">
    <property type="entry name" value="ClpP/crotonase"/>
    <property type="match status" value="1"/>
</dbReference>
<dbReference type="eggNOG" id="COG1024">
    <property type="taxonomic scope" value="Bacteria"/>
</dbReference>
<dbReference type="EMBL" id="BAEG01000116">
    <property type="protein sequence ID" value="GAB16287.1"/>
    <property type="molecule type" value="Genomic_DNA"/>
</dbReference>
<dbReference type="InterPro" id="IPR001753">
    <property type="entry name" value="Enoyl-CoA_hydra/iso"/>
</dbReference>
<accession>H0QTY6</accession>
<name>H0QTY6_ARTG1</name>
<dbReference type="InterPro" id="IPR029045">
    <property type="entry name" value="ClpP/crotonase-like_dom_sf"/>
</dbReference>
<dbReference type="STRING" id="1077972.ARGLB_116_00290"/>